<evidence type="ECO:0000313" key="2">
    <source>
        <dbReference type="Proteomes" id="UP000298615"/>
    </source>
</evidence>
<name>A0A4D7CTV2_9ENTE</name>
<gene>
    <name evidence="1" type="ORF">FA707_02090</name>
</gene>
<reference evidence="1 2" key="1">
    <citation type="submission" date="2019-04" db="EMBL/GenBank/DDBJ databases">
        <title>Vagococcus sp. nov., isolated from faeces of yaks (Bos grunniens).</title>
        <authorList>
            <person name="Ge Y."/>
        </authorList>
    </citation>
    <scope>NUCLEOTIDE SEQUENCE [LARGE SCALE GENOMIC DNA]</scope>
    <source>
        <strain evidence="1 2">MN-17</strain>
    </source>
</reference>
<dbReference type="OrthoDB" id="2223244at2"/>
<keyword evidence="2" id="KW-1185">Reference proteome</keyword>
<dbReference type="KEGG" id="vao:FA707_02090"/>
<protein>
    <submittedName>
        <fullName evidence="1">Uncharacterized protein</fullName>
    </submittedName>
</protein>
<dbReference type="RefSeq" id="WP_136952670.1">
    <property type="nucleotide sequence ID" value="NZ_CP039712.1"/>
</dbReference>
<dbReference type="Proteomes" id="UP000298615">
    <property type="component" value="Chromosome"/>
</dbReference>
<proteinExistence type="predicted"/>
<accession>A0A4D7CTV2</accession>
<dbReference type="AlphaFoldDB" id="A0A4D7CTV2"/>
<evidence type="ECO:0000313" key="1">
    <source>
        <dbReference type="EMBL" id="QCI85827.1"/>
    </source>
</evidence>
<sequence>MKQTQINWLKEHFSETSEYLGDGYYRFRKSDEASYELAFLVPCACGSNNVHPQITLENHGSEYIATKLIDMEVTPPIVLTRNGETSEEIDQALADLLKKFEDVKK</sequence>
<dbReference type="EMBL" id="CP039712">
    <property type="protein sequence ID" value="QCI85827.1"/>
    <property type="molecule type" value="Genomic_DNA"/>
</dbReference>
<organism evidence="1 2">
    <name type="scientific">Vagococcus zengguangii</name>
    <dbReference type="NCBI Taxonomy" id="2571750"/>
    <lineage>
        <taxon>Bacteria</taxon>
        <taxon>Bacillati</taxon>
        <taxon>Bacillota</taxon>
        <taxon>Bacilli</taxon>
        <taxon>Lactobacillales</taxon>
        <taxon>Enterococcaceae</taxon>
        <taxon>Vagococcus</taxon>
    </lineage>
</organism>